<gene>
    <name evidence="3" type="ORF">GSU69_10785</name>
</gene>
<evidence type="ECO:0000256" key="1">
    <source>
        <dbReference type="SAM" id="MobiDB-lite"/>
    </source>
</evidence>
<name>A0ABX6H087_9MICO</name>
<organism evidence="3 4">
    <name type="scientific">Rathayibacter festucae</name>
    <dbReference type="NCBI Taxonomy" id="110937"/>
    <lineage>
        <taxon>Bacteria</taxon>
        <taxon>Bacillati</taxon>
        <taxon>Actinomycetota</taxon>
        <taxon>Actinomycetes</taxon>
        <taxon>Micrococcales</taxon>
        <taxon>Microbacteriaceae</taxon>
        <taxon>Rathayibacter</taxon>
    </lineage>
</organism>
<feature type="transmembrane region" description="Helical" evidence="2">
    <location>
        <begin position="69"/>
        <end position="90"/>
    </location>
</feature>
<evidence type="ECO:0000313" key="3">
    <source>
        <dbReference type="EMBL" id="QHC63118.1"/>
    </source>
</evidence>
<keyword evidence="2" id="KW-1133">Transmembrane helix</keyword>
<reference evidence="4" key="1">
    <citation type="submission" date="2019-12" db="EMBL/GenBank/DDBJ databases">
        <title>Complete and draft genome sequences of new strains and members of some known species of the genus Rathayibacter isolated from plants.</title>
        <authorList>
            <person name="Tarlachkov S.V."/>
            <person name="Starodumova I.P."/>
            <person name="Dorofeeva L.V."/>
            <person name="Prisyazhnaya N.V."/>
            <person name="Leyn S."/>
            <person name="Zlamal J."/>
            <person name="Elan M."/>
            <person name="Osterman A.L."/>
            <person name="Nadler S."/>
            <person name="Subbotin S.A."/>
            <person name="Evtushenko L.I."/>
        </authorList>
    </citation>
    <scope>NUCLEOTIDE SEQUENCE [LARGE SCALE GENOMIC DNA]</scope>
    <source>
        <strain evidence="4">VKM Ac-2802</strain>
    </source>
</reference>
<feature type="transmembrane region" description="Helical" evidence="2">
    <location>
        <begin position="180"/>
        <end position="201"/>
    </location>
</feature>
<proteinExistence type="predicted"/>
<feature type="compositionally biased region" description="Low complexity" evidence="1">
    <location>
        <begin position="27"/>
        <end position="59"/>
    </location>
</feature>
<feature type="transmembrane region" description="Helical" evidence="2">
    <location>
        <begin position="102"/>
        <end position="125"/>
    </location>
</feature>
<keyword evidence="2" id="KW-0812">Transmembrane</keyword>
<evidence type="ECO:0000313" key="4">
    <source>
        <dbReference type="Proteomes" id="UP000464597"/>
    </source>
</evidence>
<keyword evidence="2" id="KW-0472">Membrane</keyword>
<dbReference type="Proteomes" id="UP000464597">
    <property type="component" value="Chromosome"/>
</dbReference>
<dbReference type="InterPro" id="IPR017195">
    <property type="entry name" value="ABC_thiamin-permease_prd"/>
</dbReference>
<feature type="transmembrane region" description="Helical" evidence="2">
    <location>
        <begin position="132"/>
        <end position="151"/>
    </location>
</feature>
<protein>
    <recommendedName>
        <fullName evidence="5">ABC transporter permease</fullName>
    </recommendedName>
</protein>
<feature type="transmembrane region" description="Helical" evidence="2">
    <location>
        <begin position="207"/>
        <end position="232"/>
    </location>
</feature>
<evidence type="ECO:0000256" key="2">
    <source>
        <dbReference type="SAM" id="Phobius"/>
    </source>
</evidence>
<sequence>MPAKERFDLLFFDPCPVSLPRKGTSVQNTPAQNNAAQNSAAQNTSAQKSAAQKSTPSSAGRPRDLRWRVVDIVVASVVAVAAGIVFWAWGIATNVLGVAFEFLPGLGGLLGGGWLFAGVLGGLIIRKPGAALYTELLAAVVSALIGTQWGFAVLLSGLVQGLGAEIVLALFLYRSGRPLVAMLAGAGAGLALAVNDLLVYYPAVDDLFRTVYVVSSLVSGAVLAGLLPWFAVRGLAASGALDRFVSGQEGRVVEGAGAGAR</sequence>
<evidence type="ECO:0008006" key="5">
    <source>
        <dbReference type="Google" id="ProtNLM"/>
    </source>
</evidence>
<feature type="region of interest" description="Disordered" evidence="1">
    <location>
        <begin position="22"/>
        <end position="61"/>
    </location>
</feature>
<accession>A0ABX6H087</accession>
<keyword evidence="4" id="KW-1185">Reference proteome</keyword>
<dbReference type="EMBL" id="CP047180">
    <property type="protein sequence ID" value="QHC63118.1"/>
    <property type="molecule type" value="Genomic_DNA"/>
</dbReference>
<dbReference type="Pfam" id="PF09819">
    <property type="entry name" value="ABC_cobalt"/>
    <property type="match status" value="1"/>
</dbReference>